<keyword evidence="1" id="KW-0805">Transcription regulation</keyword>
<evidence type="ECO:0000313" key="6">
    <source>
        <dbReference type="Proteomes" id="UP000812844"/>
    </source>
</evidence>
<dbReference type="InterPro" id="IPR000843">
    <property type="entry name" value="HTH_LacI"/>
</dbReference>
<evidence type="ECO:0000256" key="3">
    <source>
        <dbReference type="ARBA" id="ARBA00023163"/>
    </source>
</evidence>
<dbReference type="Pfam" id="PF13377">
    <property type="entry name" value="Peripla_BP_3"/>
    <property type="match status" value="1"/>
</dbReference>
<proteinExistence type="predicted"/>
<evidence type="ECO:0000256" key="2">
    <source>
        <dbReference type="ARBA" id="ARBA00023125"/>
    </source>
</evidence>
<organism evidence="5 6">
    <name type="scientific">Bifidobacterium phasiani</name>
    <dbReference type="NCBI Taxonomy" id="2834431"/>
    <lineage>
        <taxon>Bacteria</taxon>
        <taxon>Bacillati</taxon>
        <taxon>Actinomycetota</taxon>
        <taxon>Actinomycetes</taxon>
        <taxon>Bifidobacteriales</taxon>
        <taxon>Bifidobacteriaceae</taxon>
        <taxon>Bifidobacterium</taxon>
    </lineage>
</organism>
<evidence type="ECO:0000313" key="5">
    <source>
        <dbReference type="EMBL" id="MBW3083100.1"/>
    </source>
</evidence>
<dbReference type="PANTHER" id="PTHR30146:SF109">
    <property type="entry name" value="HTH-TYPE TRANSCRIPTIONAL REGULATOR GALS"/>
    <property type="match status" value="1"/>
</dbReference>
<dbReference type="CDD" id="cd06267">
    <property type="entry name" value="PBP1_LacI_sugar_binding-like"/>
    <property type="match status" value="1"/>
</dbReference>
<sequence>MSSADRGPRAQGSKRVGVSDVAKRADVAIGTVSNYLNYPDRVSDTLKAKIKAAIDELGYVPRQGRAQRQASPAGGLVGYVMTDIEHSLFTDVFEGIQEVCEDNDMQVVGANASSDASRQSELVRMFVRMGCAGIVLSSVTGSGRDVEAAHAAGVRVVLVDHADPLSTVPVSSVLENNLSAGMIAAEELIRTGCARLAFVAHSFDYQAVQERYAGVRRAVERRGGAVSLELIDSQGLMVEDGYKVGAALTRRAEGGEGVPDGVIAASDHLGVGVIRALVDGGVLRVPEDVGVIGCEGVRLSHTAPVQLTTVDAPGADMGRKAMTELLDAIENPVGYVNSVTMLEPHLHRRDSTRA</sequence>
<accession>A0ABS6W9D3</accession>
<dbReference type="RefSeq" id="WP_219081908.1">
    <property type="nucleotide sequence ID" value="NZ_JAHBBD010000014.1"/>
</dbReference>
<dbReference type="PANTHER" id="PTHR30146">
    <property type="entry name" value="LACI-RELATED TRANSCRIPTIONAL REPRESSOR"/>
    <property type="match status" value="1"/>
</dbReference>
<dbReference type="EMBL" id="JAHBBD010000014">
    <property type="protein sequence ID" value="MBW3083100.1"/>
    <property type="molecule type" value="Genomic_DNA"/>
</dbReference>
<evidence type="ECO:0000256" key="1">
    <source>
        <dbReference type="ARBA" id="ARBA00023015"/>
    </source>
</evidence>
<dbReference type="Proteomes" id="UP000812844">
    <property type="component" value="Unassembled WGS sequence"/>
</dbReference>
<dbReference type="PROSITE" id="PS50932">
    <property type="entry name" value="HTH_LACI_2"/>
    <property type="match status" value="1"/>
</dbReference>
<dbReference type="GO" id="GO:0003677">
    <property type="term" value="F:DNA binding"/>
    <property type="evidence" value="ECO:0007669"/>
    <property type="project" value="UniProtKB-KW"/>
</dbReference>
<dbReference type="CDD" id="cd01392">
    <property type="entry name" value="HTH_LacI"/>
    <property type="match status" value="1"/>
</dbReference>
<protein>
    <submittedName>
        <fullName evidence="5">LacI family DNA-binding transcriptional regulator</fullName>
    </submittedName>
</protein>
<keyword evidence="2 5" id="KW-0238">DNA-binding</keyword>
<name>A0ABS6W9D3_9BIFI</name>
<gene>
    <name evidence="5" type="ORF">KIH73_06900</name>
</gene>
<dbReference type="SMART" id="SM00354">
    <property type="entry name" value="HTH_LACI"/>
    <property type="match status" value="1"/>
</dbReference>
<feature type="domain" description="HTH lacI-type" evidence="4">
    <location>
        <begin position="16"/>
        <end position="69"/>
    </location>
</feature>
<evidence type="ECO:0000259" key="4">
    <source>
        <dbReference type="PROSITE" id="PS50932"/>
    </source>
</evidence>
<reference evidence="5 6" key="1">
    <citation type="submission" date="2021-05" db="EMBL/GenBank/DDBJ databases">
        <title>Phylogenetic classification of ten novel species belonging to the genus Bifidobacterium comprising B. colchicus sp. nov., B. abeli sp. nov., B. bicoloris sp. nov., B. guerezis sp. nov., B. rosaliae sp. nov., B. santillanensis sp. nov., B. argentati sp. nov., B. amazzoni sp. nov., B. pluviali sp. nov., and B. pinnaculum sp. nov.</title>
        <authorList>
            <person name="Lugli G.A."/>
            <person name="Ruiz Garcia L."/>
            <person name="Margolles A."/>
            <person name="Ventura M."/>
        </authorList>
    </citation>
    <scope>NUCLEOTIDE SEQUENCE [LARGE SCALE GENOMIC DNA]</scope>
    <source>
        <strain evidence="5 6">6T3</strain>
    </source>
</reference>
<dbReference type="Pfam" id="PF00356">
    <property type="entry name" value="LacI"/>
    <property type="match status" value="1"/>
</dbReference>
<keyword evidence="3" id="KW-0804">Transcription</keyword>
<dbReference type="InterPro" id="IPR046335">
    <property type="entry name" value="LacI/GalR-like_sensor"/>
</dbReference>
<keyword evidence="6" id="KW-1185">Reference proteome</keyword>
<comment type="caution">
    <text evidence="5">The sequence shown here is derived from an EMBL/GenBank/DDBJ whole genome shotgun (WGS) entry which is preliminary data.</text>
</comment>